<sequence length="77" mass="8856">MVRCGLFAWYINRVYLKIMIHIAEAETCVLDLTGWARQGSGPIGTVGRSYVFYVSLIRSIIRFAYLQSAAYFMLQQK</sequence>
<proteinExistence type="predicted"/>
<evidence type="ECO:0000313" key="1">
    <source>
        <dbReference type="WBParaSite" id="SCUD_0002296201-mRNA-1"/>
    </source>
</evidence>
<organism evidence="1">
    <name type="scientific">Schistosoma curassoni</name>
    <dbReference type="NCBI Taxonomy" id="6186"/>
    <lineage>
        <taxon>Eukaryota</taxon>
        <taxon>Metazoa</taxon>
        <taxon>Spiralia</taxon>
        <taxon>Lophotrochozoa</taxon>
        <taxon>Platyhelminthes</taxon>
        <taxon>Trematoda</taxon>
        <taxon>Digenea</taxon>
        <taxon>Strigeidida</taxon>
        <taxon>Schistosomatoidea</taxon>
        <taxon>Schistosomatidae</taxon>
        <taxon>Schistosoma</taxon>
    </lineage>
</organism>
<dbReference type="AlphaFoldDB" id="A0A183L6J0"/>
<dbReference type="WBParaSite" id="SCUD_0002296201-mRNA-1">
    <property type="protein sequence ID" value="SCUD_0002296201-mRNA-1"/>
    <property type="gene ID" value="SCUD_0002296201"/>
</dbReference>
<reference evidence="1" key="1">
    <citation type="submission" date="2016-06" db="UniProtKB">
        <authorList>
            <consortium name="WormBaseParasite"/>
        </authorList>
    </citation>
    <scope>IDENTIFICATION</scope>
</reference>
<protein>
    <submittedName>
        <fullName evidence="1">Secreted protein</fullName>
    </submittedName>
</protein>
<accession>A0A183L6J0</accession>
<name>A0A183L6J0_9TREM</name>